<dbReference type="Proteomes" id="UP001243846">
    <property type="component" value="Unassembled WGS sequence"/>
</dbReference>
<protein>
    <submittedName>
        <fullName evidence="2">YggT family protein</fullName>
    </submittedName>
</protein>
<sequence>MTTLFQALMLILDVIWFIMIAHIIMSWLINFQVLNLRQPMVWQIWNGLSRLLEPIYAPVRRILPNTGGLDLAPLVVFIAIIILQRLLINNAGWFYSF</sequence>
<proteinExistence type="predicted"/>
<keyword evidence="1" id="KW-0812">Transmembrane</keyword>
<evidence type="ECO:0000256" key="1">
    <source>
        <dbReference type="SAM" id="Phobius"/>
    </source>
</evidence>
<accession>A0ABT8D988</accession>
<dbReference type="Pfam" id="PF02325">
    <property type="entry name" value="CCB3_YggT"/>
    <property type="match status" value="1"/>
</dbReference>
<organism evidence="2 3">
    <name type="scientific">Paracoccus cavernae</name>
    <dbReference type="NCBI Taxonomy" id="1571207"/>
    <lineage>
        <taxon>Bacteria</taxon>
        <taxon>Pseudomonadati</taxon>
        <taxon>Pseudomonadota</taxon>
        <taxon>Alphaproteobacteria</taxon>
        <taxon>Rhodobacterales</taxon>
        <taxon>Paracoccaceae</taxon>
        <taxon>Paracoccus</taxon>
    </lineage>
</organism>
<keyword evidence="3" id="KW-1185">Reference proteome</keyword>
<keyword evidence="1" id="KW-0472">Membrane</keyword>
<reference evidence="3" key="1">
    <citation type="journal article" date="2019" name="Int. J. Syst. Evol. Microbiol.">
        <title>The Global Catalogue of Microorganisms (GCM) 10K type strain sequencing project: providing services to taxonomists for standard genome sequencing and annotation.</title>
        <authorList>
            <consortium name="The Broad Institute Genomics Platform"/>
            <consortium name="The Broad Institute Genome Sequencing Center for Infectious Disease"/>
            <person name="Wu L."/>
            <person name="Ma J."/>
        </authorList>
    </citation>
    <scope>NUCLEOTIDE SEQUENCE [LARGE SCALE GENOMIC DNA]</scope>
    <source>
        <strain evidence="3">CECT 8482</strain>
    </source>
</reference>
<dbReference type="InterPro" id="IPR003425">
    <property type="entry name" value="CCB3/YggT"/>
</dbReference>
<keyword evidence="1" id="KW-1133">Transmembrane helix</keyword>
<comment type="caution">
    <text evidence="2">The sequence shown here is derived from an EMBL/GenBank/DDBJ whole genome shotgun (WGS) entry which is preliminary data.</text>
</comment>
<feature type="transmembrane region" description="Helical" evidence="1">
    <location>
        <begin position="71"/>
        <end position="88"/>
    </location>
</feature>
<name>A0ABT8D988_9RHOB</name>
<evidence type="ECO:0000313" key="3">
    <source>
        <dbReference type="Proteomes" id="UP001243846"/>
    </source>
</evidence>
<gene>
    <name evidence="2" type="ORF">QWZ10_13250</name>
</gene>
<feature type="transmembrane region" description="Helical" evidence="1">
    <location>
        <begin position="7"/>
        <end position="29"/>
    </location>
</feature>
<dbReference type="EMBL" id="JAUFRC010000001">
    <property type="protein sequence ID" value="MDN3712476.1"/>
    <property type="molecule type" value="Genomic_DNA"/>
</dbReference>
<evidence type="ECO:0000313" key="2">
    <source>
        <dbReference type="EMBL" id="MDN3712476.1"/>
    </source>
</evidence>
<dbReference type="RefSeq" id="WP_377682760.1">
    <property type="nucleotide sequence ID" value="NZ_JBHMDZ010000001.1"/>
</dbReference>